<proteinExistence type="predicted"/>
<evidence type="ECO:0008006" key="3">
    <source>
        <dbReference type="Google" id="ProtNLM"/>
    </source>
</evidence>
<evidence type="ECO:0000256" key="1">
    <source>
        <dbReference type="SAM" id="MobiDB-lite"/>
    </source>
</evidence>
<dbReference type="Gene3D" id="2.115.10.20">
    <property type="entry name" value="Glycosyl hydrolase domain, family 43"/>
    <property type="match status" value="2"/>
</dbReference>
<protein>
    <recommendedName>
        <fullName evidence="3">Glycosyl hydrolase family 32 N-terminal domain-containing protein</fullName>
    </recommendedName>
</protein>
<reference evidence="2" key="1">
    <citation type="submission" date="2015-08" db="EMBL/GenBank/DDBJ databases">
        <authorList>
            <person name="Babu N.S."/>
            <person name="Beckwith C.J."/>
            <person name="Beseler K.G."/>
            <person name="Brison A."/>
            <person name="Carone J.V."/>
            <person name="Caskin T.P."/>
            <person name="Diamond M."/>
            <person name="Durham M.E."/>
            <person name="Foxe J.M."/>
            <person name="Go M."/>
            <person name="Henderson B.A."/>
            <person name="Jones I.B."/>
            <person name="McGettigan J.A."/>
            <person name="Micheletti S.J."/>
            <person name="Nasrallah M.E."/>
            <person name="Ortiz D."/>
            <person name="Piller C.R."/>
            <person name="Privatt S.R."/>
            <person name="Schneider S.L."/>
            <person name="Sharp S."/>
            <person name="Smith T.C."/>
            <person name="Stanton J.D."/>
            <person name="Ullery H.E."/>
            <person name="Wilson R.J."/>
            <person name="Serrano M.G."/>
            <person name="Buck G."/>
            <person name="Lee V."/>
            <person name="Wang Y."/>
            <person name="Carvalho R."/>
            <person name="Voegtly L."/>
            <person name="Shi R."/>
            <person name="Duckworth R."/>
            <person name="Johnson A."/>
            <person name="Loviza R."/>
            <person name="Walstead R."/>
            <person name="Shah Z."/>
            <person name="Kiflezghi M."/>
            <person name="Wade K."/>
            <person name="Ball S.L."/>
            <person name="Bradley K.W."/>
            <person name="Asai D.J."/>
            <person name="Bowman C.A."/>
            <person name="Russell D.A."/>
            <person name="Pope W.H."/>
            <person name="Jacobs-Sera D."/>
            <person name="Hendrix R.W."/>
            <person name="Hatfull G.F."/>
        </authorList>
    </citation>
    <scope>NUCLEOTIDE SEQUENCE</scope>
</reference>
<feature type="compositionally biased region" description="Basic residues" evidence="1">
    <location>
        <begin position="26"/>
        <end position="37"/>
    </location>
</feature>
<dbReference type="PANTHER" id="PTHR35279:SF1">
    <property type="entry name" value="ARABINANASE_LEVANSUCRASE_INVERTASE"/>
    <property type="match status" value="1"/>
</dbReference>
<accession>A0A1D2AHG7</accession>
<gene>
    <name evidence="2" type="ORF">g.73992</name>
</gene>
<name>A0A1D2AHG7_AUXPR</name>
<organism evidence="2">
    <name type="scientific">Auxenochlorella protothecoides</name>
    <name type="common">Green microalga</name>
    <name type="synonym">Chlorella protothecoides</name>
    <dbReference type="NCBI Taxonomy" id="3075"/>
    <lineage>
        <taxon>Eukaryota</taxon>
        <taxon>Viridiplantae</taxon>
        <taxon>Chlorophyta</taxon>
        <taxon>core chlorophytes</taxon>
        <taxon>Trebouxiophyceae</taxon>
        <taxon>Chlorellales</taxon>
        <taxon>Chlorellaceae</taxon>
        <taxon>Auxenochlorella</taxon>
    </lineage>
</organism>
<dbReference type="PANTHER" id="PTHR35279">
    <property type="match status" value="1"/>
</dbReference>
<dbReference type="AlphaFoldDB" id="A0A1D2AHG7"/>
<dbReference type="InterPro" id="IPR023296">
    <property type="entry name" value="Glyco_hydro_beta-prop_sf"/>
</dbReference>
<dbReference type="EMBL" id="GDKF01000091">
    <property type="protein sequence ID" value="JAT78531.1"/>
    <property type="molecule type" value="Transcribed_RNA"/>
</dbReference>
<dbReference type="SUPFAM" id="SSF75005">
    <property type="entry name" value="Arabinanase/levansucrase/invertase"/>
    <property type="match status" value="1"/>
</dbReference>
<feature type="region of interest" description="Disordered" evidence="1">
    <location>
        <begin position="22"/>
        <end position="48"/>
    </location>
</feature>
<evidence type="ECO:0000313" key="2">
    <source>
        <dbReference type="EMBL" id="JAT78531.1"/>
    </source>
</evidence>
<sequence>MAAITVPSSMSLSVRSWSHSHEHRLVSHGRHGRHQPRPSRLAPRASVSAPLKTAGRVMSKGDPGAWDDGGLGTPVVRFYLSEGREQWYMWHSGHSTEDDPGVDALFPGSGSVGLAVSQDGLRWQRSMEAVTGERGAPATSDVGRVLGPNAEAWWSFDTRHISVSDVQILGDSQGGRSDAGVYWMFTAGGSQEEAPLPPRLARLLGAGAGELTKGWRTQPGLAMSPNARVWARIETSDEPSGTVLPVGQSGEWDAHFIAGPQVVAAGPNDLRMYYYSWDEGLGRFVIGLARSEDGFRWKKTGPIFQGGEGHDAAGATAHCVVQDLDSRAFFMFYEAVAADNTRSIGLAVSPDGLGDWQRTPDPILQAGGEGAWDEGSVGAPWPVSMAAGRWRLYYAGRRAGRQGGAWEGVGCALSVPDTPAFLRAPLHFKRAAVAGAA</sequence>